<sequence>MFINHAIRFLLIIILIFIIIPASSTFENSEQQYVDYIFIKSDLIATIFPLIHRQPSIDKAINLHGQSIFNKDNMQSAEKQFHSVEKTKYSMKFSRDKRGWFFTNSEKLDKNADFMSNIKMQQGVFGQKIWRLTAPRRRPSLLRN</sequence>
<dbReference type="Proteomes" id="UP000663851">
    <property type="component" value="Unassembled WGS sequence"/>
</dbReference>
<evidence type="ECO:0000313" key="9">
    <source>
        <dbReference type="Proteomes" id="UP000663873"/>
    </source>
</evidence>
<dbReference type="EMBL" id="CAJNXB010001119">
    <property type="protein sequence ID" value="CAF3133553.1"/>
    <property type="molecule type" value="Genomic_DNA"/>
</dbReference>
<dbReference type="EMBL" id="CAJOBP010000936">
    <property type="protein sequence ID" value="CAF4237203.1"/>
    <property type="molecule type" value="Genomic_DNA"/>
</dbReference>
<dbReference type="EMBL" id="CAJOBO010001583">
    <property type="protein sequence ID" value="CAF4392065.1"/>
    <property type="molecule type" value="Genomic_DNA"/>
</dbReference>
<dbReference type="EMBL" id="CAJOBR010001012">
    <property type="protein sequence ID" value="CAF4569272.1"/>
    <property type="molecule type" value="Genomic_DNA"/>
</dbReference>
<evidence type="ECO:0000313" key="7">
    <source>
        <dbReference type="EMBL" id="CAF4569272.1"/>
    </source>
</evidence>
<accession>A0A818Q8N7</accession>
<evidence type="ECO:0000256" key="1">
    <source>
        <dbReference type="SAM" id="SignalP"/>
    </source>
</evidence>
<evidence type="ECO:0000313" key="2">
    <source>
        <dbReference type="EMBL" id="CAF3133553.1"/>
    </source>
</evidence>
<keyword evidence="1" id="KW-0732">Signal</keyword>
<comment type="caution">
    <text evidence="4">The sequence shown here is derived from an EMBL/GenBank/DDBJ whole genome shotgun (WGS) entry which is preliminary data.</text>
</comment>
<keyword evidence="9" id="KW-1185">Reference proteome</keyword>
<dbReference type="OrthoDB" id="10327006at2759"/>
<dbReference type="EMBL" id="CAJNYD010002192">
    <property type="protein sequence ID" value="CAF3399370.1"/>
    <property type="molecule type" value="Genomic_DNA"/>
</dbReference>
<dbReference type="EMBL" id="CAJNYT010004140">
    <property type="protein sequence ID" value="CAF3637360.1"/>
    <property type="molecule type" value="Genomic_DNA"/>
</dbReference>
<dbReference type="Proteomes" id="UP000663848">
    <property type="component" value="Unassembled WGS sequence"/>
</dbReference>
<protein>
    <submittedName>
        <fullName evidence="4">Uncharacterized protein</fullName>
    </submittedName>
</protein>
<dbReference type="AlphaFoldDB" id="A0A818Q8N7"/>
<dbReference type="Proteomes" id="UP000663873">
    <property type="component" value="Unassembled WGS sequence"/>
</dbReference>
<feature type="signal peptide" evidence="1">
    <location>
        <begin position="1"/>
        <end position="25"/>
    </location>
</feature>
<organism evidence="4 8">
    <name type="scientific">Rotaria socialis</name>
    <dbReference type="NCBI Taxonomy" id="392032"/>
    <lineage>
        <taxon>Eukaryota</taxon>
        <taxon>Metazoa</taxon>
        <taxon>Spiralia</taxon>
        <taxon>Gnathifera</taxon>
        <taxon>Rotifera</taxon>
        <taxon>Eurotatoria</taxon>
        <taxon>Bdelloidea</taxon>
        <taxon>Philodinida</taxon>
        <taxon>Philodinidae</taxon>
        <taxon>Rotaria</taxon>
    </lineage>
</organism>
<evidence type="ECO:0000313" key="5">
    <source>
        <dbReference type="EMBL" id="CAF4237203.1"/>
    </source>
</evidence>
<gene>
    <name evidence="4" type="ORF">GRG538_LOCUS24486</name>
    <name evidence="6" type="ORF">HFQ381_LOCUS19478</name>
    <name evidence="3" type="ORF">LUA448_LOCUS17431</name>
    <name evidence="7" type="ORF">QYT958_LOCUS9523</name>
    <name evidence="2" type="ORF">TIS948_LOCUS8701</name>
    <name evidence="5" type="ORF">UJA718_LOCUS8709</name>
</gene>
<name>A0A818Q8N7_9BILA</name>
<dbReference type="Proteomes" id="UP000663825">
    <property type="component" value="Unassembled WGS sequence"/>
</dbReference>
<dbReference type="Proteomes" id="UP000663872">
    <property type="component" value="Unassembled WGS sequence"/>
</dbReference>
<evidence type="ECO:0000313" key="6">
    <source>
        <dbReference type="EMBL" id="CAF4392065.1"/>
    </source>
</evidence>
<evidence type="ECO:0000313" key="3">
    <source>
        <dbReference type="EMBL" id="CAF3399370.1"/>
    </source>
</evidence>
<proteinExistence type="predicted"/>
<evidence type="ECO:0000313" key="4">
    <source>
        <dbReference type="EMBL" id="CAF3637360.1"/>
    </source>
</evidence>
<evidence type="ECO:0000313" key="8">
    <source>
        <dbReference type="Proteomes" id="UP000663872"/>
    </source>
</evidence>
<dbReference type="Proteomes" id="UP000663833">
    <property type="component" value="Unassembled WGS sequence"/>
</dbReference>
<feature type="chain" id="PRO_5044132516" evidence="1">
    <location>
        <begin position="26"/>
        <end position="144"/>
    </location>
</feature>
<reference evidence="4" key="1">
    <citation type="submission" date="2021-02" db="EMBL/GenBank/DDBJ databases">
        <authorList>
            <person name="Nowell W R."/>
        </authorList>
    </citation>
    <scope>NUCLEOTIDE SEQUENCE</scope>
</reference>